<dbReference type="STRING" id="29170.A0A368GN96"/>
<evidence type="ECO:0000313" key="2">
    <source>
        <dbReference type="Proteomes" id="UP000252519"/>
    </source>
</evidence>
<name>A0A368GN96_ANCCA</name>
<keyword evidence="2" id="KW-1185">Reference proteome</keyword>
<organism evidence="1 2">
    <name type="scientific">Ancylostoma caninum</name>
    <name type="common">Dog hookworm</name>
    <dbReference type="NCBI Taxonomy" id="29170"/>
    <lineage>
        <taxon>Eukaryota</taxon>
        <taxon>Metazoa</taxon>
        <taxon>Ecdysozoa</taxon>
        <taxon>Nematoda</taxon>
        <taxon>Chromadorea</taxon>
        <taxon>Rhabditida</taxon>
        <taxon>Rhabditina</taxon>
        <taxon>Rhabditomorpha</taxon>
        <taxon>Strongyloidea</taxon>
        <taxon>Ancylostomatidae</taxon>
        <taxon>Ancylostomatinae</taxon>
        <taxon>Ancylostoma</taxon>
    </lineage>
</organism>
<comment type="caution">
    <text evidence="1">The sequence shown here is derived from an EMBL/GenBank/DDBJ whole genome shotgun (WGS) entry which is preliminary data.</text>
</comment>
<dbReference type="Proteomes" id="UP000252519">
    <property type="component" value="Unassembled WGS sequence"/>
</dbReference>
<gene>
    <name evidence="1" type="ORF">ANCCAN_08193</name>
</gene>
<sequence length="279" mass="31599">MCVNKLSKAKFLNHNEMNKKKQNQNVGMRSTYRHVDISKSAADHRFRAVTVFSVLDNLELFHRHNRNMIKLHEERQHANDFHAAAKEAKGYDPVQTVNSSSHGVHFIPLDPANFDLDVIQKLQHGTTVIHYDNDSGRSVLCVLRLDSSCGAISWHKITYSAAKDSKEKDSVLSKQAAVSASPCSLDPTKISNPPSYSNRIQGPYSSRLEEGELKLVSVKEVEPVDDYDLDIEVRRSTFWSKFFVSNTCVFTSNGIFSSNALKFINSSYHMLHKVVKWLT</sequence>
<reference evidence="1 2" key="1">
    <citation type="submission" date="2014-10" db="EMBL/GenBank/DDBJ databases">
        <title>Draft genome of the hookworm Ancylostoma caninum.</title>
        <authorList>
            <person name="Mitreva M."/>
        </authorList>
    </citation>
    <scope>NUCLEOTIDE SEQUENCE [LARGE SCALE GENOMIC DNA]</scope>
    <source>
        <strain evidence="1 2">Baltimore</strain>
    </source>
</reference>
<dbReference type="EMBL" id="JOJR01000092">
    <property type="protein sequence ID" value="RCN45804.1"/>
    <property type="molecule type" value="Genomic_DNA"/>
</dbReference>
<dbReference type="OrthoDB" id="269822at2759"/>
<accession>A0A368GN96</accession>
<protein>
    <submittedName>
        <fullName evidence="1">Uncharacterized protein</fullName>
    </submittedName>
</protein>
<proteinExistence type="predicted"/>
<dbReference type="AlphaFoldDB" id="A0A368GN96"/>
<evidence type="ECO:0000313" key="1">
    <source>
        <dbReference type="EMBL" id="RCN45804.1"/>
    </source>
</evidence>